<evidence type="ECO:0000256" key="2">
    <source>
        <dbReference type="ARBA" id="ARBA00023002"/>
    </source>
</evidence>
<dbReference type="PANTHER" id="PTHR43720">
    <property type="entry name" value="2-AMINOMUCONIC SEMIALDEHYDE DEHYDROGENASE"/>
    <property type="match status" value="1"/>
</dbReference>
<evidence type="ECO:0000256" key="5">
    <source>
        <dbReference type="RuleBase" id="RU003345"/>
    </source>
</evidence>
<evidence type="ECO:0000256" key="4">
    <source>
        <dbReference type="PROSITE-ProRule" id="PRU10007"/>
    </source>
</evidence>
<dbReference type="SUPFAM" id="SSF53720">
    <property type="entry name" value="ALDH-like"/>
    <property type="match status" value="1"/>
</dbReference>
<gene>
    <name evidence="7" type="ORF">Q5H94_13805</name>
</gene>
<name>A0ABT9A0Q1_9SPHN</name>
<organism evidence="7 8">
    <name type="scientific">Sphingomonas immobilis</name>
    <dbReference type="NCBI Taxonomy" id="3063997"/>
    <lineage>
        <taxon>Bacteria</taxon>
        <taxon>Pseudomonadati</taxon>
        <taxon>Pseudomonadota</taxon>
        <taxon>Alphaproteobacteria</taxon>
        <taxon>Sphingomonadales</taxon>
        <taxon>Sphingomonadaceae</taxon>
        <taxon>Sphingomonas</taxon>
    </lineage>
</organism>
<keyword evidence="2 5" id="KW-0560">Oxidoreductase</keyword>
<protein>
    <submittedName>
        <fullName evidence="7">Aldehyde dehydrogenase</fullName>
    </submittedName>
</protein>
<dbReference type="PANTHER" id="PTHR43720:SF2">
    <property type="entry name" value="2-AMINOMUCONIC SEMIALDEHYDE DEHYDROGENASE"/>
    <property type="match status" value="1"/>
</dbReference>
<keyword evidence="3" id="KW-0520">NAD</keyword>
<evidence type="ECO:0000256" key="1">
    <source>
        <dbReference type="ARBA" id="ARBA00009986"/>
    </source>
</evidence>
<dbReference type="InterPro" id="IPR016161">
    <property type="entry name" value="Ald_DH/histidinol_DH"/>
</dbReference>
<accession>A0ABT9A0Q1</accession>
<comment type="caution">
    <text evidence="7">The sequence shown here is derived from an EMBL/GenBank/DDBJ whole genome shotgun (WGS) entry which is preliminary data.</text>
</comment>
<dbReference type="RefSeq" id="WP_304561860.1">
    <property type="nucleotide sequence ID" value="NZ_JAUQSZ010000009.1"/>
</dbReference>
<dbReference type="CDD" id="cd07093">
    <property type="entry name" value="ALDH_F8_HMSADH"/>
    <property type="match status" value="1"/>
</dbReference>
<dbReference type="Gene3D" id="3.40.309.10">
    <property type="entry name" value="Aldehyde Dehydrogenase, Chain A, domain 2"/>
    <property type="match status" value="1"/>
</dbReference>
<dbReference type="PROSITE" id="PS00070">
    <property type="entry name" value="ALDEHYDE_DEHYDR_CYS"/>
    <property type="match status" value="1"/>
</dbReference>
<feature type="domain" description="Aldehyde dehydrogenase" evidence="6">
    <location>
        <begin position="28"/>
        <end position="483"/>
    </location>
</feature>
<dbReference type="Proteomes" id="UP001176468">
    <property type="component" value="Unassembled WGS sequence"/>
</dbReference>
<dbReference type="Pfam" id="PF00171">
    <property type="entry name" value="Aldedh"/>
    <property type="match status" value="1"/>
</dbReference>
<reference evidence="7" key="1">
    <citation type="submission" date="2023-07" db="EMBL/GenBank/DDBJ databases">
        <authorList>
            <person name="Kim M.K."/>
        </authorList>
    </citation>
    <scope>NUCLEOTIDE SEQUENCE</scope>
    <source>
        <strain evidence="7">CA1-15</strain>
    </source>
</reference>
<dbReference type="InterPro" id="IPR029510">
    <property type="entry name" value="Ald_DH_CS_GLU"/>
</dbReference>
<evidence type="ECO:0000259" key="6">
    <source>
        <dbReference type="Pfam" id="PF00171"/>
    </source>
</evidence>
<dbReference type="InterPro" id="IPR015590">
    <property type="entry name" value="Aldehyde_DH_dom"/>
</dbReference>
<dbReference type="InterPro" id="IPR016162">
    <property type="entry name" value="Ald_DH_N"/>
</dbReference>
<evidence type="ECO:0000313" key="7">
    <source>
        <dbReference type="EMBL" id="MDO7843406.1"/>
    </source>
</evidence>
<keyword evidence="8" id="KW-1185">Reference proteome</keyword>
<dbReference type="InterPro" id="IPR016163">
    <property type="entry name" value="Ald_DH_C"/>
</dbReference>
<sequence>MNIATRLAPDRRLVTSFIDGAAAATGPGTLIEVIDPATEQVVGELREADAGEVGQAVAAARRAFDTGPWPRMSSDERKAILYRIRDVILQHRDELLALEVMNTGLPVASVAWQVSRAAANFEMFADVASTLAGQTFTQDPRYLTYVTREPKGVAALIAPWNAPLALASMRIATCIAFGNTCVLKPSEYTPHSILRMVELCHVAGLPNGVLNLVNGRGHVTGESLVSHPGIDMVGFTGGSETGRSIMAAAGRNLKPCILELGGKSASIVFDSADLDQAIDGTLMGIFSNNGQQCLAGSRILIQRSVADRYIDAFTRRARAIRIGNPLDPNTEMGPLAFRRHMERVLSFADIARAEGGEILTGGKRAEGFDAGYYVEPTIVLAKDNEARVCQEEIFGPFASLVLFDDPEEAVAIANASAFGLVSYVWSNDLAVTMKASRDIRAGTIWVNTPMMRELRAPFGGYKESGIGRDGMSSSADFFTELKTTSIPYGRIAIPRIGLGG</sequence>
<dbReference type="InterPro" id="IPR016160">
    <property type="entry name" value="Ald_DH_CS_CYS"/>
</dbReference>
<comment type="similarity">
    <text evidence="1 5">Belongs to the aldehyde dehydrogenase family.</text>
</comment>
<feature type="active site" evidence="4">
    <location>
        <position position="259"/>
    </location>
</feature>
<evidence type="ECO:0000256" key="3">
    <source>
        <dbReference type="ARBA" id="ARBA00023027"/>
    </source>
</evidence>
<dbReference type="PROSITE" id="PS00687">
    <property type="entry name" value="ALDEHYDE_DEHYDR_GLU"/>
    <property type="match status" value="1"/>
</dbReference>
<evidence type="ECO:0000313" key="8">
    <source>
        <dbReference type="Proteomes" id="UP001176468"/>
    </source>
</evidence>
<dbReference type="Gene3D" id="3.40.605.10">
    <property type="entry name" value="Aldehyde Dehydrogenase, Chain A, domain 1"/>
    <property type="match status" value="1"/>
</dbReference>
<proteinExistence type="inferred from homology"/>
<dbReference type="EMBL" id="JAUQSZ010000009">
    <property type="protein sequence ID" value="MDO7843406.1"/>
    <property type="molecule type" value="Genomic_DNA"/>
</dbReference>